<evidence type="ECO:0000313" key="5">
    <source>
        <dbReference type="EMBL" id="CAL4759934.1"/>
    </source>
</evidence>
<accession>A0A9P1FG63</accession>
<reference evidence="5 6" key="2">
    <citation type="submission" date="2024-05" db="EMBL/GenBank/DDBJ databases">
        <authorList>
            <person name="Chen Y."/>
            <person name="Shah S."/>
            <person name="Dougan E. K."/>
            <person name="Thang M."/>
            <person name="Chan C."/>
        </authorList>
    </citation>
    <scope>NUCLEOTIDE SEQUENCE [LARGE SCALE GENOMIC DNA]</scope>
</reference>
<protein>
    <submittedName>
        <fullName evidence="5">Copia protein (Gag-int-pol protein) [Cleaved into: Copia VLP protein Copia protease ]</fullName>
    </submittedName>
</protein>
<feature type="domain" description="Reverse transcriptase Ty1/copia-type" evidence="3">
    <location>
        <begin position="1145"/>
        <end position="1307"/>
    </location>
</feature>
<evidence type="ECO:0000313" key="4">
    <source>
        <dbReference type="EMBL" id="CAI3972622.1"/>
    </source>
</evidence>
<feature type="transmembrane region" description="Helical" evidence="2">
    <location>
        <begin position="1502"/>
        <end position="1519"/>
    </location>
</feature>
<feature type="non-terminal residue" evidence="4">
    <location>
        <position position="1"/>
    </location>
</feature>
<evidence type="ECO:0000256" key="2">
    <source>
        <dbReference type="SAM" id="Phobius"/>
    </source>
</evidence>
<dbReference type="EMBL" id="CAMXCT020000024">
    <property type="protein sequence ID" value="CAL1125997.1"/>
    <property type="molecule type" value="Genomic_DNA"/>
</dbReference>
<comment type="caution">
    <text evidence="4">The sequence shown here is derived from an EMBL/GenBank/DDBJ whole genome shotgun (WGS) entry which is preliminary data.</text>
</comment>
<evidence type="ECO:0000313" key="6">
    <source>
        <dbReference type="Proteomes" id="UP001152797"/>
    </source>
</evidence>
<dbReference type="Proteomes" id="UP001152797">
    <property type="component" value="Unassembled WGS sequence"/>
</dbReference>
<gene>
    <name evidence="4" type="ORF">C1SCF055_LOCUS1190</name>
</gene>
<keyword evidence="2" id="KW-1133">Transmembrane helix</keyword>
<sequence length="1701" mass="190379">MVSFRRVDALSDPEVDQSFQPKWSTLKRMAVAVATAMVVCVGILALSTNGFSRNCSNIAALQGKSALDLDSAIRSTSEKLIQAVKNNQTVADETVMKAMVKAGHKIQDHWEKHHIRKLDTLTTIRKVKGFRQGQKVKLAGRAECAFNVLEAFVSAVGMGDDINAIIRTCPAPRDGESELACQVNGAILGAWVGNLATKLALATSNCALSINVDAICSAGITGLVSGLGEIAAGASLGAATCTATPPQLTTTKISVLGDQTVRDGRRLLIGEGTVGNGVQCGVDVGMVAANIANMGIAINKAVNVNKCKASTFRSPLNVVKGLQESLCTVDIGGAVAYIGQVVTFINLIVLHCQDYMAEFTRAERRLQLTHSITLPEKVKAWWFLRKSGITKEQRQLILTHIGTAGLTLEEVQKAMSFILGQGSKLEPSTASRWGKVNKIYYGEDDDGWDYEAEYDDSVHYMDEDDIDDVAWADDGQDYYDDGASAAVSNHDQVFDVEEFDEVYANYAEARGKLNALRCILLPMFLGGRRIDVLTYVIQGAAPILVGRPLLEKLGLTVDYNKQLMRWPNQNWETAPRGLKGEYILHLGRDLPACRQREPDMVLMPEDFDDHIGQQVPIQTFLKESTEDVMTAADIADKEMSQHHDDAKQCNTHPAEDGMDHETEEPYGRVMRLQHHVLRKMETNLKLKAQNLGKILYASKSLDKSTHKPHVIWEVFVGACRTSHYLTKYDNVLVEVFSLCTGWDFNFEKAADRKRADLCQHRRTLELYMDGKGERTKKTLLEAAIYCPGQINNLSYTNGYTPGQWVLGRSSADARSLTADLFNLGAVSMTDHTDFSHVQQKRLAAQTAFLKADTDLRLRRAMMQNYKEVKNKVVVGQQCYYWRLQGTGILQKNKWRRPCRCVSTELDDNGNQLVLWICHGTSLLRCEKKAFMILNKLQQMANKVNNKSPASPLTILLLKTWTLTVPHCSINIDDEMLKRLDLNLLNQVHNDRDWTLLLSLSLALQKAKPGDNELIVDEAYVAEIDDKSFPKDWVLVDGDFELDEVYLTNLGVRKNEASERAMTLAEKEQMIEAKQKEPTSYFANKIWTFTEIGKNDNQLLSSDEQKPVWFSEDLKIPTFSTRRRHRQRHQNLPRCCCLHWCPIFGWTLFCGDVRCAFLSGAEFKRNIIVKLPRDCSALLGCQGVTYMKMNKSAYGLSDAPLLWWREADRRLRSTGLKRHRLDKCCYMFYNKDGALCAMLILHVDDLLLGANMNDPEAESLIQRLRACFDFGKWQSLDADKQLVYCGGHITKIEDNLSLDCETYLKKVLPITVAKGRGKDQPLAPQETSKARGLIGALQWPAGQACLQLNASTSIIAANINKGTVDLLHELNKTLRFAKNSADLRLTMRPVCGDWSEMCLLCFSDAAVQVRAGSSSQGGFVISLINTKVLEGKSAPYSIVAWRSYKLPKVCRSSLSAEAQSCATALDELMMVKTSPYLDGVTKAFAALDTNENSEYAINVMPDIALVITVLAVLAGFYVILCKWWCRCRRNQAEADATTLADATTQVDATTQADVTADAETNPAIIALNQQIDQLKITDDSNYRIYALGVEMDEQKASYERQLEWTEAEMVVWRDQSQTANAERNEAQLQRDHHRRRARTLMNWPCWFTRHGDKWHTHRECQSLTQSEPQVREMMCRYCAQRAIDETGGLPGGTSQPKRLRHK</sequence>
<organism evidence="4">
    <name type="scientific">Cladocopium goreaui</name>
    <dbReference type="NCBI Taxonomy" id="2562237"/>
    <lineage>
        <taxon>Eukaryota</taxon>
        <taxon>Sar</taxon>
        <taxon>Alveolata</taxon>
        <taxon>Dinophyceae</taxon>
        <taxon>Suessiales</taxon>
        <taxon>Symbiodiniaceae</taxon>
        <taxon>Cladocopium</taxon>
    </lineage>
</organism>
<keyword evidence="6" id="KW-1185">Reference proteome</keyword>
<evidence type="ECO:0000256" key="1">
    <source>
        <dbReference type="SAM" id="MobiDB-lite"/>
    </source>
</evidence>
<name>A0A9P1FG63_9DINO</name>
<dbReference type="EMBL" id="CAMXCT010000024">
    <property type="protein sequence ID" value="CAI3972622.1"/>
    <property type="molecule type" value="Genomic_DNA"/>
</dbReference>
<keyword evidence="5" id="KW-0378">Hydrolase</keyword>
<dbReference type="EMBL" id="CAMXCT030000024">
    <property type="protein sequence ID" value="CAL4759934.1"/>
    <property type="molecule type" value="Genomic_DNA"/>
</dbReference>
<keyword evidence="2" id="KW-0472">Membrane</keyword>
<dbReference type="InterPro" id="IPR013103">
    <property type="entry name" value="RVT_2"/>
</dbReference>
<evidence type="ECO:0000259" key="3">
    <source>
        <dbReference type="Pfam" id="PF07727"/>
    </source>
</evidence>
<dbReference type="GO" id="GO:0006508">
    <property type="term" value="P:proteolysis"/>
    <property type="evidence" value="ECO:0007669"/>
    <property type="project" value="UniProtKB-KW"/>
</dbReference>
<feature type="transmembrane region" description="Helical" evidence="2">
    <location>
        <begin position="29"/>
        <end position="47"/>
    </location>
</feature>
<feature type="region of interest" description="Disordered" evidence="1">
    <location>
        <begin position="639"/>
        <end position="660"/>
    </location>
</feature>
<reference evidence="4" key="1">
    <citation type="submission" date="2022-10" db="EMBL/GenBank/DDBJ databases">
        <authorList>
            <person name="Chen Y."/>
            <person name="Dougan E. K."/>
            <person name="Chan C."/>
            <person name="Rhodes N."/>
            <person name="Thang M."/>
        </authorList>
    </citation>
    <scope>NUCLEOTIDE SEQUENCE</scope>
</reference>
<dbReference type="GO" id="GO:0008233">
    <property type="term" value="F:peptidase activity"/>
    <property type="evidence" value="ECO:0007669"/>
    <property type="project" value="UniProtKB-KW"/>
</dbReference>
<proteinExistence type="predicted"/>
<dbReference type="Pfam" id="PF07727">
    <property type="entry name" value="RVT_2"/>
    <property type="match status" value="1"/>
</dbReference>
<keyword evidence="2" id="KW-0812">Transmembrane</keyword>
<keyword evidence="5" id="KW-0645">Protease</keyword>